<dbReference type="Gene3D" id="3.40.190.10">
    <property type="entry name" value="Periplasmic binding protein-like II"/>
    <property type="match status" value="1"/>
</dbReference>
<dbReference type="STRING" id="658167.SAMN04488135_11416"/>
<dbReference type="CDD" id="cd07012">
    <property type="entry name" value="PBP2_Bug_TTT"/>
    <property type="match status" value="1"/>
</dbReference>
<protein>
    <submittedName>
        <fullName evidence="3">Tripartite-type tricarboxylate transporter, receptor component TctC</fullName>
    </submittedName>
</protein>
<dbReference type="Gene3D" id="3.40.190.150">
    <property type="entry name" value="Bordetella uptake gene, domain 1"/>
    <property type="match status" value="1"/>
</dbReference>
<dbReference type="PANTHER" id="PTHR42928:SF5">
    <property type="entry name" value="BLR1237 PROTEIN"/>
    <property type="match status" value="1"/>
</dbReference>
<dbReference type="InterPro" id="IPR042100">
    <property type="entry name" value="Bug_dom1"/>
</dbReference>
<evidence type="ECO:0000313" key="4">
    <source>
        <dbReference type="Proteomes" id="UP000184226"/>
    </source>
</evidence>
<feature type="chain" id="PRO_5013336706" evidence="2">
    <location>
        <begin position="25"/>
        <end position="326"/>
    </location>
</feature>
<dbReference type="PIRSF" id="PIRSF017082">
    <property type="entry name" value="YflP"/>
    <property type="match status" value="1"/>
</dbReference>
<keyword evidence="4" id="KW-1185">Reference proteome</keyword>
<organism evidence="3 4">
    <name type="scientific">Pollutimonas bauzanensis</name>
    <dbReference type="NCBI Taxonomy" id="658167"/>
    <lineage>
        <taxon>Bacteria</taxon>
        <taxon>Pseudomonadati</taxon>
        <taxon>Pseudomonadota</taxon>
        <taxon>Betaproteobacteria</taxon>
        <taxon>Burkholderiales</taxon>
        <taxon>Alcaligenaceae</taxon>
        <taxon>Pollutimonas</taxon>
    </lineage>
</organism>
<gene>
    <name evidence="3" type="ORF">SAMN04488135_11416</name>
</gene>
<name>A0A1M5ZDZ9_9BURK</name>
<evidence type="ECO:0000256" key="1">
    <source>
        <dbReference type="ARBA" id="ARBA00006987"/>
    </source>
</evidence>
<comment type="similarity">
    <text evidence="1">Belongs to the UPF0065 (bug) family.</text>
</comment>
<dbReference type="Proteomes" id="UP000184226">
    <property type="component" value="Unassembled WGS sequence"/>
</dbReference>
<keyword evidence="2" id="KW-0732">Signal</keyword>
<dbReference type="PANTHER" id="PTHR42928">
    <property type="entry name" value="TRICARBOXYLATE-BINDING PROTEIN"/>
    <property type="match status" value="1"/>
</dbReference>
<accession>A0A1M5ZDZ9</accession>
<feature type="signal peptide" evidence="2">
    <location>
        <begin position="1"/>
        <end position="24"/>
    </location>
</feature>
<dbReference type="OrthoDB" id="5171643at2"/>
<dbReference type="Pfam" id="PF03401">
    <property type="entry name" value="TctC"/>
    <property type="match status" value="1"/>
</dbReference>
<evidence type="ECO:0000313" key="3">
    <source>
        <dbReference type="EMBL" id="SHI22428.1"/>
    </source>
</evidence>
<reference evidence="3 4" key="1">
    <citation type="submission" date="2016-11" db="EMBL/GenBank/DDBJ databases">
        <authorList>
            <person name="Jaros S."/>
            <person name="Januszkiewicz K."/>
            <person name="Wedrychowicz H."/>
        </authorList>
    </citation>
    <scope>NUCLEOTIDE SEQUENCE [LARGE SCALE GENOMIC DNA]</scope>
    <source>
        <strain evidence="3 4">CGMCC 1.10190</strain>
    </source>
</reference>
<keyword evidence="3" id="KW-0675">Receptor</keyword>
<sequence length="326" mass="34495">MKKSSFLLALFAVCASLAGLNVQADVASYPSKPIRILVGYVPGGSTDGLARALGLELSEKLAQPVIVVNRPGGLTIPVVQAMLQSPADGYTLAVFDSSTVAINQFLFKKPPYDASKFTTISMLAQNPMGIIVTPSYPAKTVNEVVADLRAKPETAFASPGPGTVMHLTMELFRKRADLDQMVHVPYKGGAPALQDIMAGHVPIAMMDIASSAALIKGGNVRLIAVTTDKRLEAFPDVPTIAEAAYPGFSSISSYALYGPPGIPPAIVEKINSAVKDAMASPRMNTWLTGVSLLSTYLPAAETKSEIEREAIKYSKIIKSLGLSTDN</sequence>
<dbReference type="RefSeq" id="WP_073107149.1">
    <property type="nucleotide sequence ID" value="NZ_FQXE01000014.1"/>
</dbReference>
<dbReference type="SUPFAM" id="SSF53850">
    <property type="entry name" value="Periplasmic binding protein-like II"/>
    <property type="match status" value="1"/>
</dbReference>
<dbReference type="AlphaFoldDB" id="A0A1M5ZDZ9"/>
<dbReference type="InterPro" id="IPR005064">
    <property type="entry name" value="BUG"/>
</dbReference>
<proteinExistence type="inferred from homology"/>
<dbReference type="EMBL" id="FQXE01000014">
    <property type="protein sequence ID" value="SHI22428.1"/>
    <property type="molecule type" value="Genomic_DNA"/>
</dbReference>
<evidence type="ECO:0000256" key="2">
    <source>
        <dbReference type="SAM" id="SignalP"/>
    </source>
</evidence>